<dbReference type="EMBL" id="BARS01016436">
    <property type="protein sequence ID" value="GAF87250.1"/>
    <property type="molecule type" value="Genomic_DNA"/>
</dbReference>
<sequence>RFKDGLSGTCKKCIKKYTTKWHQDNKDNKDNMKEYQKKYLKQYRQDNKDIIKDYKKQYRKENRDKIQLYQNNKRKKDIKYKTNAILSSSLGNALKSKGLSKRRRHWEDLVGWTVEEYWSHMEKLFRKKIVNGKEIVMTRDNQGYGECCWQMDHIYPNAKCGDTEEDVIYNWRLENLQPLWAKDNKIKHDSLDWIRDENKYLKI</sequence>
<feature type="non-terminal residue" evidence="1">
    <location>
        <position position="1"/>
    </location>
</feature>
<evidence type="ECO:0000313" key="1">
    <source>
        <dbReference type="EMBL" id="GAF87250.1"/>
    </source>
</evidence>
<proteinExistence type="predicted"/>
<reference evidence="1" key="1">
    <citation type="journal article" date="2014" name="Front. Microbiol.">
        <title>High frequency of phylogenetically diverse reductive dehalogenase-homologous genes in deep subseafloor sedimentary metagenomes.</title>
        <authorList>
            <person name="Kawai M."/>
            <person name="Futagami T."/>
            <person name="Toyoda A."/>
            <person name="Takaki Y."/>
            <person name="Nishi S."/>
            <person name="Hori S."/>
            <person name="Arai W."/>
            <person name="Tsubouchi T."/>
            <person name="Morono Y."/>
            <person name="Uchiyama I."/>
            <person name="Ito T."/>
            <person name="Fujiyama A."/>
            <person name="Inagaki F."/>
            <person name="Takami H."/>
        </authorList>
    </citation>
    <scope>NUCLEOTIDE SEQUENCE</scope>
    <source>
        <strain evidence="1">Expedition CK06-06</strain>
    </source>
</reference>
<name>X0UFF3_9ZZZZ</name>
<comment type="caution">
    <text evidence="1">The sequence shown here is derived from an EMBL/GenBank/DDBJ whole genome shotgun (WGS) entry which is preliminary data.</text>
</comment>
<dbReference type="AlphaFoldDB" id="X0UFF3"/>
<gene>
    <name evidence="1" type="ORF">S01H1_27053</name>
</gene>
<organism evidence="1">
    <name type="scientific">marine sediment metagenome</name>
    <dbReference type="NCBI Taxonomy" id="412755"/>
    <lineage>
        <taxon>unclassified sequences</taxon>
        <taxon>metagenomes</taxon>
        <taxon>ecological metagenomes</taxon>
    </lineage>
</organism>
<protein>
    <submittedName>
        <fullName evidence="1">Uncharacterized protein</fullName>
    </submittedName>
</protein>
<accession>X0UFF3</accession>